<dbReference type="InterPro" id="IPR023393">
    <property type="entry name" value="START-like_dom_sf"/>
</dbReference>
<evidence type="ECO:0000313" key="3">
    <source>
        <dbReference type="EMBL" id="GLK78971.1"/>
    </source>
</evidence>
<dbReference type="Proteomes" id="UP001143309">
    <property type="component" value="Unassembled WGS sequence"/>
</dbReference>
<dbReference type="PANTHER" id="PTHR38588:SF1">
    <property type="entry name" value="BLL0334 PROTEIN"/>
    <property type="match status" value="1"/>
</dbReference>
<dbReference type="InterPro" id="IPR010419">
    <property type="entry name" value="CO_DH_gsu"/>
</dbReference>
<dbReference type="PANTHER" id="PTHR38588">
    <property type="entry name" value="BLL0334 PROTEIN"/>
    <property type="match status" value="1"/>
</dbReference>
<dbReference type="Gene3D" id="3.30.530.20">
    <property type="match status" value="1"/>
</dbReference>
<gene>
    <name evidence="3" type="ORF">GCM10008174_07120</name>
</gene>
<feature type="region of interest" description="Disordered" evidence="1">
    <location>
        <begin position="155"/>
        <end position="179"/>
    </location>
</feature>
<dbReference type="Pfam" id="PF06240">
    <property type="entry name" value="COXG"/>
    <property type="match status" value="1"/>
</dbReference>
<accession>A0A9W6N655</accession>
<sequence length="256" mass="26228">MRDIVMELTGSHRIPAPREVVWAGLCDPEVLRASVPGCEGVERSADGLKGKVAAKIGPVKALFDGEVKVHEQLRPESCVLSGQAAAGGAGFAKGGAKIALTEDGDVTVATYTITAEVGGKVGQLGSRLVGGVARQQLEAFFEAFSREIVARPPSAETVVPSVSEAPPIAHEEPDERDAAPQTLEAPPLASGVAAFAPPPAQLAPQPAETKPETAKEPREPVSAGASVGRILLVAAVVIAIGIAVYHFVIAAPPPPV</sequence>
<comment type="caution">
    <text evidence="3">The sequence shown here is derived from an EMBL/GenBank/DDBJ whole genome shotgun (WGS) entry which is preliminary data.</text>
</comment>
<dbReference type="CDD" id="cd05018">
    <property type="entry name" value="CoxG"/>
    <property type="match status" value="1"/>
</dbReference>
<keyword evidence="4" id="KW-1185">Reference proteome</keyword>
<feature type="region of interest" description="Disordered" evidence="1">
    <location>
        <begin position="194"/>
        <end position="221"/>
    </location>
</feature>
<reference evidence="3" key="1">
    <citation type="journal article" date="2014" name="Int. J. Syst. Evol. Microbiol.">
        <title>Complete genome sequence of Corynebacterium casei LMG S-19264T (=DSM 44701T), isolated from a smear-ripened cheese.</title>
        <authorList>
            <consortium name="US DOE Joint Genome Institute (JGI-PGF)"/>
            <person name="Walter F."/>
            <person name="Albersmeier A."/>
            <person name="Kalinowski J."/>
            <person name="Ruckert C."/>
        </authorList>
    </citation>
    <scope>NUCLEOTIDE SEQUENCE</scope>
    <source>
        <strain evidence="3">VKM B-2748</strain>
    </source>
</reference>
<feature type="compositionally biased region" description="Basic and acidic residues" evidence="1">
    <location>
        <begin position="209"/>
        <end position="219"/>
    </location>
</feature>
<evidence type="ECO:0000256" key="2">
    <source>
        <dbReference type="SAM" id="Phobius"/>
    </source>
</evidence>
<organism evidence="3 4">
    <name type="scientific">Methylopila turkensis</name>
    <dbReference type="NCBI Taxonomy" id="1437816"/>
    <lineage>
        <taxon>Bacteria</taxon>
        <taxon>Pseudomonadati</taxon>
        <taxon>Pseudomonadota</taxon>
        <taxon>Alphaproteobacteria</taxon>
        <taxon>Hyphomicrobiales</taxon>
        <taxon>Methylopilaceae</taxon>
        <taxon>Methylopila</taxon>
    </lineage>
</organism>
<keyword evidence="2" id="KW-0812">Transmembrane</keyword>
<feature type="transmembrane region" description="Helical" evidence="2">
    <location>
        <begin position="230"/>
        <end position="251"/>
    </location>
</feature>
<dbReference type="EMBL" id="BSFL01000001">
    <property type="protein sequence ID" value="GLK78971.1"/>
    <property type="molecule type" value="Genomic_DNA"/>
</dbReference>
<name>A0A9W6N655_9HYPH</name>
<keyword evidence="2" id="KW-1133">Transmembrane helix</keyword>
<evidence type="ECO:0000256" key="1">
    <source>
        <dbReference type="SAM" id="MobiDB-lite"/>
    </source>
</evidence>
<proteinExistence type="predicted"/>
<protein>
    <submittedName>
        <fullName evidence="3">Carbon monoxide dehydrogenase subunit G</fullName>
    </submittedName>
</protein>
<keyword evidence="2" id="KW-0472">Membrane</keyword>
<dbReference type="SUPFAM" id="SSF55961">
    <property type="entry name" value="Bet v1-like"/>
    <property type="match status" value="1"/>
</dbReference>
<feature type="compositionally biased region" description="Basic and acidic residues" evidence="1">
    <location>
        <begin position="169"/>
        <end position="178"/>
    </location>
</feature>
<evidence type="ECO:0000313" key="4">
    <source>
        <dbReference type="Proteomes" id="UP001143309"/>
    </source>
</evidence>
<dbReference type="AlphaFoldDB" id="A0A9W6N655"/>
<reference evidence="3" key="2">
    <citation type="submission" date="2023-01" db="EMBL/GenBank/DDBJ databases">
        <authorList>
            <person name="Sun Q."/>
            <person name="Evtushenko L."/>
        </authorList>
    </citation>
    <scope>NUCLEOTIDE SEQUENCE</scope>
    <source>
        <strain evidence="3">VKM B-2748</strain>
    </source>
</reference>